<evidence type="ECO:0000256" key="4">
    <source>
        <dbReference type="ARBA" id="ARBA00016244"/>
    </source>
</evidence>
<dbReference type="GO" id="GO:0044780">
    <property type="term" value="P:bacterial-type flagellum assembly"/>
    <property type="evidence" value="ECO:0007669"/>
    <property type="project" value="InterPro"/>
</dbReference>
<keyword evidence="5" id="KW-0964">Secreted</keyword>
<reference evidence="9 10" key="1">
    <citation type="submission" date="2017-11" db="EMBL/GenBank/DDBJ databases">
        <title>Draft genome sequence of environmental isolate Aeromonas cavernicola sp. nov. MDC 2508.</title>
        <authorList>
            <person name="Colston S.M."/>
            <person name="Navarro A."/>
            <person name="Martinez-Murcia A.J."/>
            <person name="Graf J."/>
        </authorList>
    </citation>
    <scope>NUCLEOTIDE SEQUENCE [LARGE SCALE GENOMIC DNA]</scope>
    <source>
        <strain evidence="9 10">MDC 2508</strain>
    </source>
</reference>
<dbReference type="AlphaFoldDB" id="A0A2H9U2D8"/>
<sequence length="667" mass="71082">MGSDLLGIGTSGVLAHQRLLQTTSNNIVNTNSQGYVRERTLVYTNTIGLGTGDMVTSRIIDNYIQGEVQRDTSAYHASLSRFEQLSSVDTLLGDKSNSVGAAITSYFKAFHTANESPAEIGGRKVTMTELGGMLDRFHTLSAQFDKQTDNINKRIEDETRQVNGLLTSINDLNYAIMRTHGTPEENLMLFDQRDEAIRLLAEKMDIRTIPQANGSMLVNMATGHSLVLDGGVAQFQTTAGNPDSRSIELKVTLGQNEARIDHTTLSGVMGGLFAARDDLEPTKRELGQLAIVMADAMNRQNNLGMDLDNEIGENIFSLPSSKGLPYSSNSGTGAVTVNVTPGKGGEVTSSDYEIQFSSATSFDVFVLDKQGNRTSLAAGTTPPTTFEILGHGISVDLGGTPATGDRFLLQPTKNAAAQIQQLITRPEDLALASTLKGEKSSNNFGGADIKLNGIFNTGAGSGFTANTLDPAAPQVVKIDNSGNYEVYAADGTTLIGVAPAATKGQNLMASIVNPFPAGTLVYSDPKQSPGYEFSITGSVKPKDNFKVSYNTNGFADNSNGLVMAEMQNTLLVRKNNSGNTSNDKMTLSGAYSSLVMGIGNSTSETRNQLKANEGKLLQSTSIFESVSGVNLEEEAANLIRFQQSYAASAQVVSTAKLIFDTLLSSVR</sequence>
<dbReference type="InterPro" id="IPR002371">
    <property type="entry name" value="FlgK"/>
</dbReference>
<comment type="caution">
    <text evidence="9">The sequence shown here is derived from an EMBL/GenBank/DDBJ whole genome shotgun (WGS) entry which is preliminary data.</text>
</comment>
<dbReference type="PANTHER" id="PTHR30033:SF1">
    <property type="entry name" value="FLAGELLAR HOOK-ASSOCIATED PROTEIN 1"/>
    <property type="match status" value="1"/>
</dbReference>
<evidence type="ECO:0000256" key="1">
    <source>
        <dbReference type="ARBA" id="ARBA00004365"/>
    </source>
</evidence>
<dbReference type="GO" id="GO:0005198">
    <property type="term" value="F:structural molecule activity"/>
    <property type="evidence" value="ECO:0007669"/>
    <property type="project" value="InterPro"/>
</dbReference>
<dbReference type="EMBL" id="PGGC01000130">
    <property type="protein sequence ID" value="PJG58195.1"/>
    <property type="molecule type" value="Genomic_DNA"/>
</dbReference>
<gene>
    <name evidence="9" type="ORF">CUC53_13930</name>
</gene>
<comment type="similarity">
    <text evidence="3">Belongs to the flagella basal body rod proteins family.</text>
</comment>
<evidence type="ECO:0000256" key="2">
    <source>
        <dbReference type="ARBA" id="ARBA00004613"/>
    </source>
</evidence>
<dbReference type="Pfam" id="PF22638">
    <property type="entry name" value="FlgK_D1"/>
    <property type="match status" value="1"/>
</dbReference>
<feature type="domain" description="Flagellar hook-associated protein FlgK helical" evidence="8">
    <location>
        <begin position="85"/>
        <end position="316"/>
    </location>
</feature>
<dbReference type="SUPFAM" id="SSF64518">
    <property type="entry name" value="Phase 1 flagellin"/>
    <property type="match status" value="2"/>
</dbReference>
<accession>A0A2H9U2D8</accession>
<evidence type="ECO:0000313" key="10">
    <source>
        <dbReference type="Proteomes" id="UP000235861"/>
    </source>
</evidence>
<dbReference type="RefSeq" id="WP_100294712.1">
    <property type="nucleotide sequence ID" value="NZ_PGGC01000130.1"/>
</dbReference>
<keyword evidence="9" id="KW-0282">Flagellum</keyword>
<dbReference type="Proteomes" id="UP000235861">
    <property type="component" value="Unassembled WGS sequence"/>
</dbReference>
<evidence type="ECO:0000256" key="3">
    <source>
        <dbReference type="ARBA" id="ARBA00009677"/>
    </source>
</evidence>
<organism evidence="9 10">
    <name type="scientific">Aeromonas cavernicola</name>
    <dbReference type="NCBI Taxonomy" id="1006623"/>
    <lineage>
        <taxon>Bacteria</taxon>
        <taxon>Pseudomonadati</taxon>
        <taxon>Pseudomonadota</taxon>
        <taxon>Gammaproteobacteria</taxon>
        <taxon>Aeromonadales</taxon>
        <taxon>Aeromonadaceae</taxon>
        <taxon>Aeromonas</taxon>
    </lineage>
</organism>
<dbReference type="GO" id="GO:0005576">
    <property type="term" value="C:extracellular region"/>
    <property type="evidence" value="ECO:0007669"/>
    <property type="project" value="UniProtKB-SubCell"/>
</dbReference>
<keyword evidence="9" id="KW-0969">Cilium</keyword>
<dbReference type="OrthoDB" id="9802553at2"/>
<evidence type="ECO:0000313" key="9">
    <source>
        <dbReference type="EMBL" id="PJG58195.1"/>
    </source>
</evidence>
<keyword evidence="6" id="KW-0975">Bacterial flagellum</keyword>
<dbReference type="PRINTS" id="PR01005">
    <property type="entry name" value="FLGHOOKAP1"/>
</dbReference>
<protein>
    <recommendedName>
        <fullName evidence="4">Flagellar hook-associated protein 1</fullName>
    </recommendedName>
</protein>
<dbReference type="InterPro" id="IPR053927">
    <property type="entry name" value="FlgK_helical"/>
</dbReference>
<proteinExistence type="inferred from homology"/>
<dbReference type="InterPro" id="IPR010930">
    <property type="entry name" value="Flg_bb/hook_C_dom"/>
</dbReference>
<dbReference type="Pfam" id="PF06429">
    <property type="entry name" value="Flg_bbr_C"/>
    <property type="match status" value="1"/>
</dbReference>
<dbReference type="PANTHER" id="PTHR30033">
    <property type="entry name" value="FLAGELLAR HOOK-ASSOCIATED PROTEIN 1"/>
    <property type="match status" value="1"/>
</dbReference>
<evidence type="ECO:0000256" key="6">
    <source>
        <dbReference type="ARBA" id="ARBA00023143"/>
    </source>
</evidence>
<dbReference type="GO" id="GO:0009424">
    <property type="term" value="C:bacterial-type flagellum hook"/>
    <property type="evidence" value="ECO:0007669"/>
    <property type="project" value="InterPro"/>
</dbReference>
<keyword evidence="9" id="KW-0966">Cell projection</keyword>
<name>A0A2H9U2D8_9GAMM</name>
<evidence type="ECO:0000256" key="5">
    <source>
        <dbReference type="ARBA" id="ARBA00022525"/>
    </source>
</evidence>
<comment type="subcellular location">
    <subcellularLocation>
        <location evidence="1">Bacterial flagellum</location>
    </subcellularLocation>
    <subcellularLocation>
        <location evidence="2">Secreted</location>
    </subcellularLocation>
</comment>
<keyword evidence="10" id="KW-1185">Reference proteome</keyword>
<evidence type="ECO:0000259" key="8">
    <source>
        <dbReference type="Pfam" id="PF22638"/>
    </source>
</evidence>
<evidence type="ECO:0000259" key="7">
    <source>
        <dbReference type="Pfam" id="PF06429"/>
    </source>
</evidence>
<feature type="domain" description="Flagellar basal-body/hook protein C-terminal" evidence="7">
    <location>
        <begin position="626"/>
        <end position="663"/>
    </location>
</feature>